<dbReference type="RefSeq" id="WP_272775542.1">
    <property type="nucleotide sequence ID" value="NZ_JAQQLI010000003.1"/>
</dbReference>
<dbReference type="Gene3D" id="1.50.10.150">
    <property type="entry name" value="Voltage-dependent anion channel"/>
    <property type="match status" value="1"/>
</dbReference>
<dbReference type="PANTHER" id="PTHR37955:SF1">
    <property type="entry name" value="DEP DOMAIN-CONTAINING PROTEIN"/>
    <property type="match status" value="1"/>
</dbReference>
<evidence type="ECO:0000256" key="3">
    <source>
        <dbReference type="ARBA" id="ARBA00022989"/>
    </source>
</evidence>
<dbReference type="InterPro" id="IPR052951">
    <property type="entry name" value="Tellurite_res_ion_channel"/>
</dbReference>
<dbReference type="Proteomes" id="UP001165652">
    <property type="component" value="Unassembled WGS sequence"/>
</dbReference>
<feature type="transmembrane region" description="Helical" evidence="5">
    <location>
        <begin position="208"/>
        <end position="227"/>
    </location>
</feature>
<accession>A0ABT5J4X7</accession>
<organism evidence="6 7">
    <name type="scientific">Rhodoplanes tepidamans</name>
    <name type="common">Rhodoplanes cryptolactis</name>
    <dbReference type="NCBI Taxonomy" id="200616"/>
    <lineage>
        <taxon>Bacteria</taxon>
        <taxon>Pseudomonadati</taxon>
        <taxon>Pseudomonadota</taxon>
        <taxon>Alphaproteobacteria</taxon>
        <taxon>Hyphomicrobiales</taxon>
        <taxon>Nitrobacteraceae</taxon>
        <taxon>Rhodoplanes</taxon>
    </lineage>
</organism>
<comment type="subcellular location">
    <subcellularLocation>
        <location evidence="1">Membrane</location>
        <topology evidence="1">Multi-pass membrane protein</topology>
    </subcellularLocation>
</comment>
<feature type="transmembrane region" description="Helical" evidence="5">
    <location>
        <begin position="50"/>
        <end position="72"/>
    </location>
</feature>
<sequence>MSDTTAEAAPQVTARRLEHFPVSFFATVMGTAGLAIATHRLELLLGARPVASLVLGGLASGLFVTVAGLYAIKLARHREAVVAEWHHPVRLSFFPTISISLLLLSLIALPLDPRLADGFWMVGAALHLTFSLVILSTWIGHRPFEPPHLNPAWFIPAVGNIIVPLAGVPLGHVEVSWFFFSFGVMFWIVLLTLVFNRLVFHNPLPDRLLPTLMILVAPPAVGFLAYAKLNGGALDGFGRLFFYAGLGLFLLVATKIGQMARIRFALSWWAYSFPIAALTTAASVYADALGRPPAATGLFVALYGVLAVVIAILVVATVRAIAAGAICQPEH</sequence>
<feature type="transmembrane region" description="Helical" evidence="5">
    <location>
        <begin position="268"/>
        <end position="286"/>
    </location>
</feature>
<feature type="transmembrane region" description="Helical" evidence="5">
    <location>
        <begin position="177"/>
        <end position="196"/>
    </location>
</feature>
<gene>
    <name evidence="6" type="ORF">PQJ73_03270</name>
</gene>
<dbReference type="InterPro" id="IPR004695">
    <property type="entry name" value="SLAC1/Mae1/Ssu1/TehA"/>
</dbReference>
<protein>
    <submittedName>
        <fullName evidence="6">SLAC1 anion channel family protein</fullName>
    </submittedName>
</protein>
<name>A0ABT5J4X7_RHOTP</name>
<dbReference type="EMBL" id="JAQQLI010000003">
    <property type="protein sequence ID" value="MDC7784693.1"/>
    <property type="molecule type" value="Genomic_DNA"/>
</dbReference>
<evidence type="ECO:0000313" key="7">
    <source>
        <dbReference type="Proteomes" id="UP001165652"/>
    </source>
</evidence>
<dbReference type="Pfam" id="PF03595">
    <property type="entry name" value="SLAC1"/>
    <property type="match status" value="1"/>
</dbReference>
<feature type="transmembrane region" description="Helical" evidence="5">
    <location>
        <begin position="118"/>
        <end position="140"/>
    </location>
</feature>
<dbReference type="PANTHER" id="PTHR37955">
    <property type="entry name" value="TELLURITE RESISTANCE PROTEIN TEHA"/>
    <property type="match status" value="1"/>
</dbReference>
<evidence type="ECO:0000256" key="5">
    <source>
        <dbReference type="SAM" id="Phobius"/>
    </source>
</evidence>
<proteinExistence type="predicted"/>
<reference evidence="6" key="1">
    <citation type="journal article" date="2023" name="Microbiol Resour">
        <title>Genome Sequences of Rhodoplanes serenus and Two Thermotolerant Strains, Rhodoplanes tepidamans and 'Rhodoplanes cryptolactis,' Further Refine the Genus.</title>
        <authorList>
            <person name="Rayyan A.A."/>
            <person name="Kyndt J.A."/>
        </authorList>
    </citation>
    <scope>NUCLEOTIDE SEQUENCE</scope>
    <source>
        <strain evidence="6">DSM 9987</strain>
    </source>
</reference>
<reference evidence="6" key="2">
    <citation type="submission" date="2023-02" db="EMBL/GenBank/DDBJ databases">
        <authorList>
            <person name="Rayyan A."/>
            <person name="Meyer T."/>
            <person name="Kyndt J.A."/>
        </authorList>
    </citation>
    <scope>NUCLEOTIDE SEQUENCE</scope>
    <source>
        <strain evidence="6">DSM 9987</strain>
    </source>
</reference>
<dbReference type="CDD" id="cd09323">
    <property type="entry name" value="TDT_SLAC1_like"/>
    <property type="match status" value="1"/>
</dbReference>
<evidence type="ECO:0000256" key="4">
    <source>
        <dbReference type="ARBA" id="ARBA00023136"/>
    </source>
</evidence>
<feature type="transmembrane region" description="Helical" evidence="5">
    <location>
        <begin position="20"/>
        <end position="38"/>
    </location>
</feature>
<comment type="caution">
    <text evidence="6">The sequence shown here is derived from an EMBL/GenBank/DDBJ whole genome shotgun (WGS) entry which is preliminary data.</text>
</comment>
<keyword evidence="3 5" id="KW-1133">Transmembrane helix</keyword>
<evidence type="ECO:0000256" key="2">
    <source>
        <dbReference type="ARBA" id="ARBA00022692"/>
    </source>
</evidence>
<evidence type="ECO:0000256" key="1">
    <source>
        <dbReference type="ARBA" id="ARBA00004141"/>
    </source>
</evidence>
<evidence type="ECO:0000313" key="6">
    <source>
        <dbReference type="EMBL" id="MDC7784693.1"/>
    </source>
</evidence>
<dbReference type="InterPro" id="IPR038665">
    <property type="entry name" value="Voltage-dep_anion_channel_sf"/>
</dbReference>
<feature type="transmembrane region" description="Helical" evidence="5">
    <location>
        <begin position="298"/>
        <end position="322"/>
    </location>
</feature>
<feature type="transmembrane region" description="Helical" evidence="5">
    <location>
        <begin position="93"/>
        <end position="112"/>
    </location>
</feature>
<keyword evidence="7" id="KW-1185">Reference proteome</keyword>
<keyword evidence="4 5" id="KW-0472">Membrane</keyword>
<keyword evidence="2 5" id="KW-0812">Transmembrane</keyword>
<feature type="transmembrane region" description="Helical" evidence="5">
    <location>
        <begin position="239"/>
        <end position="256"/>
    </location>
</feature>